<evidence type="ECO:0000313" key="2">
    <source>
        <dbReference type="Proteomes" id="UP000806211"/>
    </source>
</evidence>
<proteinExistence type="predicted"/>
<organism evidence="1 2">
    <name type="scientific">Pseudoflavonifractor gallinarum</name>
    <dbReference type="NCBI Taxonomy" id="2779352"/>
    <lineage>
        <taxon>Bacteria</taxon>
        <taxon>Bacillati</taxon>
        <taxon>Bacillota</taxon>
        <taxon>Clostridia</taxon>
        <taxon>Eubacteriales</taxon>
        <taxon>Oscillospiraceae</taxon>
        <taxon>Pseudoflavonifractor</taxon>
    </lineage>
</organism>
<evidence type="ECO:0000313" key="1">
    <source>
        <dbReference type="EMBL" id="MBE5056972.1"/>
    </source>
</evidence>
<name>A0ABR9RE46_9FIRM</name>
<gene>
    <name evidence="1" type="ORF">INF37_13345</name>
</gene>
<dbReference type="EMBL" id="JADCKF010000013">
    <property type="protein sequence ID" value="MBE5056972.1"/>
    <property type="molecule type" value="Genomic_DNA"/>
</dbReference>
<evidence type="ECO:0008006" key="3">
    <source>
        <dbReference type="Google" id="ProtNLM"/>
    </source>
</evidence>
<accession>A0ABR9RE46</accession>
<reference evidence="1 2" key="1">
    <citation type="submission" date="2020-10" db="EMBL/GenBank/DDBJ databases">
        <title>ChiBAC.</title>
        <authorList>
            <person name="Zenner C."/>
            <person name="Hitch T.C.A."/>
            <person name="Clavel T."/>
        </authorList>
    </citation>
    <scope>NUCLEOTIDE SEQUENCE [LARGE SCALE GENOMIC DNA]</scope>
    <source>
        <strain evidence="1 2">DSM 107456</strain>
    </source>
</reference>
<comment type="caution">
    <text evidence="1">The sequence shown here is derived from an EMBL/GenBank/DDBJ whole genome shotgun (WGS) entry which is preliminary data.</text>
</comment>
<protein>
    <recommendedName>
        <fullName evidence="3">Transcriptional coactivator p15 (PC4) C-terminal domain-containing protein</fullName>
    </recommendedName>
</protein>
<sequence length="66" mass="7557">MNVRWEATHVRETFVVQVISAQNATWQGVVTWAEGKRKQPFRSALELLKLIDSSLEEEAADEAQEE</sequence>
<dbReference type="Proteomes" id="UP000806211">
    <property type="component" value="Unassembled WGS sequence"/>
</dbReference>
<keyword evidence="2" id="KW-1185">Reference proteome</keyword>